<comment type="caution">
    <text evidence="1">The sequence shown here is derived from an EMBL/GenBank/DDBJ whole genome shotgun (WGS) entry which is preliminary data.</text>
</comment>
<protein>
    <submittedName>
        <fullName evidence="1">Uncharacterized protein</fullName>
    </submittedName>
</protein>
<accession>A0AAE3T6Y7</accession>
<evidence type="ECO:0000313" key="2">
    <source>
        <dbReference type="Proteomes" id="UP001143674"/>
    </source>
</evidence>
<dbReference type="Proteomes" id="UP001143674">
    <property type="component" value="Unassembled WGS sequence"/>
</dbReference>
<dbReference type="RefSeq" id="WP_184850553.1">
    <property type="nucleotide sequence ID" value="NZ_JABZEH010000001.1"/>
</dbReference>
<dbReference type="EMBL" id="JAIVEX010000026">
    <property type="protein sequence ID" value="MDB0525027.1"/>
    <property type="molecule type" value="Genomic_DNA"/>
</dbReference>
<sequence>MQDQAAQEFVANQAVFGKTLILGLSFHSYESPSSGETIYQVCDAVGLVFDTLYPSRLDRFFA</sequence>
<reference evidence="1" key="1">
    <citation type="submission" date="2021-09" db="EMBL/GenBank/DDBJ databases">
        <title>Genomic analysis of Ralstonia spp.</title>
        <authorList>
            <person name="Aburjaile F."/>
            <person name="Ariute J.C."/>
            <person name="Pais A.K.L."/>
            <person name="Albuquerque G.M.R."/>
            <person name="Silva A.M.F."/>
            <person name="Brenig B."/>
            <person name="Azevedo V."/>
            <person name="Matiuzzi M."/>
            <person name="Ramos R."/>
            <person name="Goes-Neto A."/>
            <person name="Soares S."/>
            <person name="Iseppon A.M.B."/>
            <person name="Souza E."/>
            <person name="Gama M."/>
        </authorList>
    </citation>
    <scope>NUCLEOTIDE SEQUENCE</scope>
    <source>
        <strain evidence="1">B4</strain>
    </source>
</reference>
<name>A0AAE3T6Y7_RALSL</name>
<organism evidence="1 2">
    <name type="scientific">Ralstonia solanacearum</name>
    <name type="common">Pseudomonas solanacearum</name>
    <dbReference type="NCBI Taxonomy" id="305"/>
    <lineage>
        <taxon>Bacteria</taxon>
        <taxon>Pseudomonadati</taxon>
        <taxon>Pseudomonadota</taxon>
        <taxon>Betaproteobacteria</taxon>
        <taxon>Burkholderiales</taxon>
        <taxon>Burkholderiaceae</taxon>
        <taxon>Ralstonia</taxon>
        <taxon>Ralstonia solanacearum species complex</taxon>
    </lineage>
</organism>
<evidence type="ECO:0000313" key="1">
    <source>
        <dbReference type="EMBL" id="MDB0525027.1"/>
    </source>
</evidence>
<proteinExistence type="predicted"/>
<dbReference type="AlphaFoldDB" id="A0AAE3T6Y7"/>
<gene>
    <name evidence="1" type="ORF">LBW55_25765</name>
</gene>